<comment type="caution">
    <text evidence="3">The sequence shown here is derived from an EMBL/GenBank/DDBJ whole genome shotgun (WGS) entry which is preliminary data.</text>
</comment>
<dbReference type="Gene3D" id="3.30.1370.110">
    <property type="match status" value="1"/>
</dbReference>
<feature type="region of interest" description="Disordered" evidence="1">
    <location>
        <begin position="215"/>
        <end position="238"/>
    </location>
</feature>
<evidence type="ECO:0000313" key="3">
    <source>
        <dbReference type="EMBL" id="KAK4792873.1"/>
    </source>
</evidence>
<name>A0AAN7RBE9_TRANT</name>
<dbReference type="Proteomes" id="UP001346149">
    <property type="component" value="Unassembled WGS sequence"/>
</dbReference>
<dbReference type="InterPro" id="IPR013899">
    <property type="entry name" value="DUF1771"/>
</dbReference>
<accession>A0AAN7RBE9</accession>
<sequence>MNTDGEKGLKGLVDAFSPMFSGEEISSAYCEARKDADDAGLILYNKLGASTDSDVHCGMPRGDLSGDFSYKLSFHNIPQKPSQANGNSKSSKLKLPPASLGTVSEGIFSEATKSLKLDLELRPMSEISVGNEPRKIKSNQMHKEMEDFLFKMFGEGFHLDRHVIQDVLGKCGYDMQKFMDRLFNLSSSNLKRRKQLQQESSLKYKDSYSRAGVGLQQRKIRHSGRGSGDLGGPNKDDEELRRKLYRNNQEKEVLASLFYSTGKLEELTITAAEKSETRALVVESGEKLVESTERMTLVNESNKSDPKLEILEEYEGSYEALRKAMLEYRDTMKEYHSAAIEAYQTGDQIRAYKLQEKGSFFQKKAREAYDESAKKIFETSNTVDEQDHMTLDLNLHEYEPREAIRLLKQHLSSLAGNPAFRYLKAIIETDDEDSSKGARRQRILRLLERHSLKIEEGTAGTILIPLDQSFSFVKG</sequence>
<keyword evidence="4" id="KW-1185">Reference proteome</keyword>
<reference evidence="3 4" key="1">
    <citation type="journal article" date="2023" name="Hortic Res">
        <title>Pangenome of water caltrop reveals structural variations and asymmetric subgenome divergence after allopolyploidization.</title>
        <authorList>
            <person name="Zhang X."/>
            <person name="Chen Y."/>
            <person name="Wang L."/>
            <person name="Yuan Y."/>
            <person name="Fang M."/>
            <person name="Shi L."/>
            <person name="Lu R."/>
            <person name="Comes H.P."/>
            <person name="Ma Y."/>
            <person name="Chen Y."/>
            <person name="Huang G."/>
            <person name="Zhou Y."/>
            <person name="Zheng Z."/>
            <person name="Qiu Y."/>
        </authorList>
    </citation>
    <scope>NUCLEOTIDE SEQUENCE [LARGE SCALE GENOMIC DNA]</scope>
    <source>
        <strain evidence="3">F231</strain>
    </source>
</reference>
<dbReference type="EMBL" id="JAXQNO010000008">
    <property type="protein sequence ID" value="KAK4792873.1"/>
    <property type="molecule type" value="Genomic_DNA"/>
</dbReference>
<feature type="domain" description="DUF1771" evidence="2">
    <location>
        <begin position="317"/>
        <end position="382"/>
    </location>
</feature>
<organism evidence="3 4">
    <name type="scientific">Trapa natans</name>
    <name type="common">Water chestnut</name>
    <dbReference type="NCBI Taxonomy" id="22666"/>
    <lineage>
        <taxon>Eukaryota</taxon>
        <taxon>Viridiplantae</taxon>
        <taxon>Streptophyta</taxon>
        <taxon>Embryophyta</taxon>
        <taxon>Tracheophyta</taxon>
        <taxon>Spermatophyta</taxon>
        <taxon>Magnoliopsida</taxon>
        <taxon>eudicotyledons</taxon>
        <taxon>Gunneridae</taxon>
        <taxon>Pentapetalae</taxon>
        <taxon>rosids</taxon>
        <taxon>malvids</taxon>
        <taxon>Myrtales</taxon>
        <taxon>Lythraceae</taxon>
        <taxon>Trapa</taxon>
    </lineage>
</organism>
<dbReference type="Pfam" id="PF08590">
    <property type="entry name" value="DUF1771"/>
    <property type="match status" value="1"/>
</dbReference>
<dbReference type="Pfam" id="PF24767">
    <property type="entry name" value="UBA_At5g58720"/>
    <property type="match status" value="1"/>
</dbReference>
<gene>
    <name evidence="3" type="ORF">SAY86_023308</name>
</gene>
<proteinExistence type="predicted"/>
<dbReference type="InterPro" id="IPR036063">
    <property type="entry name" value="Smr_dom_sf"/>
</dbReference>
<dbReference type="PANTHER" id="PTHR47872">
    <property type="entry name" value="NUCLEAR RNA EXPORT FACTOR SDE5-RELATED"/>
    <property type="match status" value="1"/>
</dbReference>
<dbReference type="InterPro" id="IPR056254">
    <property type="entry name" value="At5g58720/SDE5-like_UBA-like"/>
</dbReference>
<dbReference type="SMART" id="SM01162">
    <property type="entry name" value="DUF1771"/>
    <property type="match status" value="1"/>
</dbReference>
<dbReference type="AlphaFoldDB" id="A0AAN7RBE9"/>
<protein>
    <recommendedName>
        <fullName evidence="2">DUF1771 domain-containing protein</fullName>
    </recommendedName>
</protein>
<evidence type="ECO:0000313" key="4">
    <source>
        <dbReference type="Proteomes" id="UP001346149"/>
    </source>
</evidence>
<evidence type="ECO:0000259" key="2">
    <source>
        <dbReference type="SMART" id="SM01162"/>
    </source>
</evidence>
<evidence type="ECO:0000256" key="1">
    <source>
        <dbReference type="SAM" id="MobiDB-lite"/>
    </source>
</evidence>
<dbReference type="PANTHER" id="PTHR47872:SF3">
    <property type="entry name" value="NUCLEAR RNA EXPORT FACTOR SDE5 ISOFORM X1"/>
    <property type="match status" value="1"/>
</dbReference>